<dbReference type="AlphaFoldDB" id="A0A8T9BWT5"/>
<feature type="compositionally biased region" description="Low complexity" evidence="1">
    <location>
        <begin position="821"/>
        <end position="836"/>
    </location>
</feature>
<organism evidence="3 4">
    <name type="scientific">Lachnellula suecica</name>
    <dbReference type="NCBI Taxonomy" id="602035"/>
    <lineage>
        <taxon>Eukaryota</taxon>
        <taxon>Fungi</taxon>
        <taxon>Dikarya</taxon>
        <taxon>Ascomycota</taxon>
        <taxon>Pezizomycotina</taxon>
        <taxon>Leotiomycetes</taxon>
        <taxon>Helotiales</taxon>
        <taxon>Lachnaceae</taxon>
        <taxon>Lachnellula</taxon>
    </lineage>
</organism>
<comment type="caution">
    <text evidence="3">The sequence shown here is derived from an EMBL/GenBank/DDBJ whole genome shotgun (WGS) entry which is preliminary data.</text>
</comment>
<reference evidence="3 4" key="1">
    <citation type="submission" date="2018-05" db="EMBL/GenBank/DDBJ databases">
        <title>Genome sequencing and assembly of the regulated plant pathogen Lachnellula willkommii and related sister species for the development of diagnostic species identification markers.</title>
        <authorList>
            <person name="Giroux E."/>
            <person name="Bilodeau G."/>
        </authorList>
    </citation>
    <scope>NUCLEOTIDE SEQUENCE [LARGE SCALE GENOMIC DNA]</scope>
    <source>
        <strain evidence="3 4">CBS 268.59</strain>
    </source>
</reference>
<dbReference type="EMBL" id="QGMK01001801">
    <property type="protein sequence ID" value="TVY64226.1"/>
    <property type="molecule type" value="Genomic_DNA"/>
</dbReference>
<feature type="domain" description="Heterokaryon incompatibility" evidence="2">
    <location>
        <begin position="204"/>
        <end position="290"/>
    </location>
</feature>
<dbReference type="Pfam" id="PF06985">
    <property type="entry name" value="HET"/>
    <property type="match status" value="1"/>
</dbReference>
<gene>
    <name evidence="3" type="ORF">LSUE1_G007607</name>
</gene>
<evidence type="ECO:0000313" key="3">
    <source>
        <dbReference type="EMBL" id="TVY64226.1"/>
    </source>
</evidence>
<evidence type="ECO:0000313" key="4">
    <source>
        <dbReference type="Proteomes" id="UP000469558"/>
    </source>
</evidence>
<evidence type="ECO:0000259" key="2">
    <source>
        <dbReference type="Pfam" id="PF06985"/>
    </source>
</evidence>
<evidence type="ECO:0000256" key="1">
    <source>
        <dbReference type="SAM" id="MobiDB-lite"/>
    </source>
</evidence>
<feature type="compositionally biased region" description="Basic and acidic residues" evidence="1">
    <location>
        <begin position="842"/>
        <end position="851"/>
    </location>
</feature>
<name>A0A8T9BWT5_9HELO</name>
<proteinExistence type="predicted"/>
<protein>
    <recommendedName>
        <fullName evidence="2">Heterokaryon incompatibility domain-containing protein</fullName>
    </recommendedName>
</protein>
<dbReference type="PANTHER" id="PTHR39596">
    <property type="match status" value="1"/>
</dbReference>
<feature type="non-terminal residue" evidence="3">
    <location>
        <position position="1"/>
    </location>
</feature>
<dbReference type="Proteomes" id="UP000469558">
    <property type="component" value="Unassembled WGS sequence"/>
</dbReference>
<feature type="region of interest" description="Disordered" evidence="1">
    <location>
        <begin position="784"/>
        <end position="851"/>
    </location>
</feature>
<keyword evidence="4" id="KW-1185">Reference proteome</keyword>
<dbReference type="PANTHER" id="PTHR39596:SF2">
    <property type="entry name" value="HET DOMAIN PROTEIN (AFU_ORTHOLOGUE AFUA_1G17550)-RELATED"/>
    <property type="match status" value="1"/>
</dbReference>
<accession>A0A8T9BWT5</accession>
<sequence length="851" mass="96082">DVLRDIGLALLPKDREARKRHCEEMVVCLSCVQTLLVGLPREFNYMVKYSIAALGEVFNGTVNLWLQHVQLPQIFRRIWSTGFLDEGARAEMREHGWCPSDIVRVQAKYNSIQTLYIMQMLDKSRPERDHSRCTEKSCSSYQINMGDYQRKHQHGDCTCEELVVNDGDLTGILLKDGKYPMLRFKGDMRNLDYEIVESSPNTPYVAISHVWADGLGNPIANSLHRCKIYHLQGLVKAVLENDIENGRRTDDNPLIWLDTLCCPAQDGTGKRIAIEKIRLVYRQAQHVLVLDAGLMSYESKSQEWPELLARIFTSSWMRRLWTLQEGALAKSLWFQFSDQALSFTQLGNQAMALSKGSVRHSLVLGDFVKEFISLASFFLPSASSPPGDDPELSTLDQALMFRSVSVSTDEPLCIGTLMSLDLHEILQVEPKEQRMQRVWELIALKKGGIPADIIFLEDERLEAPGWRWAPKSLLPVGKALQTPATRLLRWNGSQMGGISPRGLCVRYPGYRLVKRDGYTDGKPLNPWPGMPRLPEDWLQFRDVETGRWFRIADNKLAVLTMSWTTEEERREYHALGLFPLQHVADTAKSVLVLNARDNEKEAVFATVIGEEGGISVKSERQVVVKELGREEGYIYDVVERLALRLRRDEVTDLHLKIYDRLMGDCADGDNLKEKLAEDESFQGSLKSLREKMKSMLREATEGDPRLVAAITAYWGGTFTEHLPNTQIIEHGPSHEREPCRQNTPQERISRDSACGVEPISIHQKINALLKNNVEARANEACCEDRRHPQDGGLGSPAEPEKSDCEEEATDGHGRETGFWNGLPVRGVGDPGVPGLVCEVDDDGAKDAYEEG</sequence>
<dbReference type="OrthoDB" id="2426273at2759"/>
<dbReference type="InterPro" id="IPR010730">
    <property type="entry name" value="HET"/>
</dbReference>